<dbReference type="Proteomes" id="UP001283341">
    <property type="component" value="Unassembled WGS sequence"/>
</dbReference>
<organism evidence="2 3">
    <name type="scientific">Apodospora peruviana</name>
    <dbReference type="NCBI Taxonomy" id="516989"/>
    <lineage>
        <taxon>Eukaryota</taxon>
        <taxon>Fungi</taxon>
        <taxon>Dikarya</taxon>
        <taxon>Ascomycota</taxon>
        <taxon>Pezizomycotina</taxon>
        <taxon>Sordariomycetes</taxon>
        <taxon>Sordariomycetidae</taxon>
        <taxon>Sordariales</taxon>
        <taxon>Lasiosphaeriaceae</taxon>
        <taxon>Apodospora</taxon>
    </lineage>
</organism>
<dbReference type="EMBL" id="JAUEDM010000006">
    <property type="protein sequence ID" value="KAK3315333.1"/>
    <property type="molecule type" value="Genomic_DNA"/>
</dbReference>
<name>A0AAE0M1G4_9PEZI</name>
<protein>
    <submittedName>
        <fullName evidence="2">Uncharacterized protein</fullName>
    </submittedName>
</protein>
<evidence type="ECO:0000256" key="1">
    <source>
        <dbReference type="SAM" id="MobiDB-lite"/>
    </source>
</evidence>
<evidence type="ECO:0000313" key="3">
    <source>
        <dbReference type="Proteomes" id="UP001283341"/>
    </source>
</evidence>
<comment type="caution">
    <text evidence="2">The sequence shown here is derived from an EMBL/GenBank/DDBJ whole genome shotgun (WGS) entry which is preliminary data.</text>
</comment>
<evidence type="ECO:0000313" key="2">
    <source>
        <dbReference type="EMBL" id="KAK3315333.1"/>
    </source>
</evidence>
<proteinExistence type="predicted"/>
<feature type="region of interest" description="Disordered" evidence="1">
    <location>
        <begin position="1"/>
        <end position="35"/>
    </location>
</feature>
<reference evidence="2" key="1">
    <citation type="journal article" date="2023" name="Mol. Phylogenet. Evol.">
        <title>Genome-scale phylogeny and comparative genomics of the fungal order Sordariales.</title>
        <authorList>
            <person name="Hensen N."/>
            <person name="Bonometti L."/>
            <person name="Westerberg I."/>
            <person name="Brannstrom I.O."/>
            <person name="Guillou S."/>
            <person name="Cros-Aarteil S."/>
            <person name="Calhoun S."/>
            <person name="Haridas S."/>
            <person name="Kuo A."/>
            <person name="Mondo S."/>
            <person name="Pangilinan J."/>
            <person name="Riley R."/>
            <person name="LaButti K."/>
            <person name="Andreopoulos B."/>
            <person name="Lipzen A."/>
            <person name="Chen C."/>
            <person name="Yan M."/>
            <person name="Daum C."/>
            <person name="Ng V."/>
            <person name="Clum A."/>
            <person name="Steindorff A."/>
            <person name="Ohm R.A."/>
            <person name="Martin F."/>
            <person name="Silar P."/>
            <person name="Natvig D.O."/>
            <person name="Lalanne C."/>
            <person name="Gautier V."/>
            <person name="Ament-Velasquez S.L."/>
            <person name="Kruys A."/>
            <person name="Hutchinson M.I."/>
            <person name="Powell A.J."/>
            <person name="Barry K."/>
            <person name="Miller A.N."/>
            <person name="Grigoriev I.V."/>
            <person name="Debuchy R."/>
            <person name="Gladieux P."/>
            <person name="Hiltunen Thoren M."/>
            <person name="Johannesson H."/>
        </authorList>
    </citation>
    <scope>NUCLEOTIDE SEQUENCE</scope>
    <source>
        <strain evidence="2">CBS 118394</strain>
    </source>
</reference>
<accession>A0AAE0M1G4</accession>
<dbReference type="AlphaFoldDB" id="A0AAE0M1G4"/>
<keyword evidence="3" id="KW-1185">Reference proteome</keyword>
<gene>
    <name evidence="2" type="ORF">B0H66DRAFT_565104</name>
</gene>
<reference evidence="2" key="2">
    <citation type="submission" date="2023-06" db="EMBL/GenBank/DDBJ databases">
        <authorList>
            <consortium name="Lawrence Berkeley National Laboratory"/>
            <person name="Haridas S."/>
            <person name="Hensen N."/>
            <person name="Bonometti L."/>
            <person name="Westerberg I."/>
            <person name="Brannstrom I.O."/>
            <person name="Guillou S."/>
            <person name="Cros-Aarteil S."/>
            <person name="Calhoun S."/>
            <person name="Kuo A."/>
            <person name="Mondo S."/>
            <person name="Pangilinan J."/>
            <person name="Riley R."/>
            <person name="Labutti K."/>
            <person name="Andreopoulos B."/>
            <person name="Lipzen A."/>
            <person name="Chen C."/>
            <person name="Yanf M."/>
            <person name="Daum C."/>
            <person name="Ng V."/>
            <person name="Clum A."/>
            <person name="Steindorff A."/>
            <person name="Ohm R."/>
            <person name="Martin F."/>
            <person name="Silar P."/>
            <person name="Natvig D."/>
            <person name="Lalanne C."/>
            <person name="Gautier V."/>
            <person name="Ament-Velasquez S.L."/>
            <person name="Kruys A."/>
            <person name="Hutchinson M.I."/>
            <person name="Powell A.J."/>
            <person name="Barry K."/>
            <person name="Miller A.N."/>
            <person name="Grigoriev I.V."/>
            <person name="Debuchy R."/>
            <person name="Gladieux P."/>
            <person name="Thoren M.H."/>
            <person name="Johannesson H."/>
        </authorList>
    </citation>
    <scope>NUCLEOTIDE SEQUENCE</scope>
    <source>
        <strain evidence="2">CBS 118394</strain>
    </source>
</reference>
<sequence length="96" mass="11191">MPRAALPPEAEAKLREYPFTRLQTQDSPPRDDATRCQSIRSKLRSDMAPSDSDFEFLKEHPEQAIWFREHIESRFRLKLEHLARLRGDQGAVCPDV</sequence>